<evidence type="ECO:0000256" key="1">
    <source>
        <dbReference type="ARBA" id="ARBA00022786"/>
    </source>
</evidence>
<reference evidence="3 4" key="1">
    <citation type="journal article" date="2016" name="PLoS ONE">
        <title>Sequence Assembly of Yarrowia lipolytica Strain W29/CLIB89 Shows Transposable Element Diversity.</title>
        <authorList>
            <person name="Magnan C."/>
            <person name="Yu J."/>
            <person name="Chang I."/>
            <person name="Jahn E."/>
            <person name="Kanomata Y."/>
            <person name="Wu J."/>
            <person name="Zeller M."/>
            <person name="Oakes M."/>
            <person name="Baldi P."/>
            <person name="Sandmeyer S."/>
        </authorList>
    </citation>
    <scope>NUCLEOTIDE SEQUENCE [LARGE SCALE GENOMIC DNA]</scope>
    <source>
        <strain evidence="4">CLIB89(W29)</strain>
    </source>
</reference>
<dbReference type="GO" id="GO:0005680">
    <property type="term" value="C:anaphase-promoting complex"/>
    <property type="evidence" value="ECO:0007669"/>
    <property type="project" value="InterPro"/>
</dbReference>
<dbReference type="GeneID" id="94584021"/>
<sequence>MIRRHPTAITVTTADILEYDDQKHLEEMTKHQQKAPENPKFEPPKPQKDQRSKEELTEQPQNRYSGYHATITSILFMNERRDGGSGVLCVTLTVGL</sequence>
<dbReference type="AlphaFoldDB" id="A0A1D8NP56"/>
<dbReference type="InterPro" id="IPR018860">
    <property type="entry name" value="APC_suCDC26"/>
</dbReference>
<proteinExistence type="predicted"/>
<dbReference type="Proteomes" id="UP000182444">
    <property type="component" value="Chromosome 1F"/>
</dbReference>
<dbReference type="RefSeq" id="XP_068139544.1">
    <property type="nucleotide sequence ID" value="XM_068283443.1"/>
</dbReference>
<name>A0A1D8NP56_YARLL</name>
<dbReference type="EMBL" id="CP017558">
    <property type="protein sequence ID" value="AOW07420.1"/>
    <property type="molecule type" value="Genomic_DNA"/>
</dbReference>
<dbReference type="VEuPathDB" id="FungiDB:YALI1_F25783g"/>
<evidence type="ECO:0000313" key="4">
    <source>
        <dbReference type="Proteomes" id="UP000182444"/>
    </source>
</evidence>
<accession>A0A1D8NP56</accession>
<feature type="region of interest" description="Disordered" evidence="2">
    <location>
        <begin position="25"/>
        <end position="64"/>
    </location>
</feature>
<evidence type="ECO:0000313" key="3">
    <source>
        <dbReference type="EMBL" id="AOW07420.1"/>
    </source>
</evidence>
<gene>
    <name evidence="3" type="ORF">YALI1_F25783g</name>
</gene>
<protein>
    <recommendedName>
        <fullName evidence="5">Anaphase-promoting complex subunit CDC26</fullName>
    </recommendedName>
</protein>
<evidence type="ECO:0000256" key="2">
    <source>
        <dbReference type="SAM" id="MobiDB-lite"/>
    </source>
</evidence>
<dbReference type="Pfam" id="PF10471">
    <property type="entry name" value="ANAPC_CDC26"/>
    <property type="match status" value="1"/>
</dbReference>
<dbReference type="GO" id="GO:0031145">
    <property type="term" value="P:anaphase-promoting complex-dependent catabolic process"/>
    <property type="evidence" value="ECO:0007669"/>
    <property type="project" value="InterPro"/>
</dbReference>
<organism evidence="3 4">
    <name type="scientific">Yarrowia lipolytica</name>
    <name type="common">Candida lipolytica</name>
    <dbReference type="NCBI Taxonomy" id="4952"/>
    <lineage>
        <taxon>Eukaryota</taxon>
        <taxon>Fungi</taxon>
        <taxon>Dikarya</taxon>
        <taxon>Ascomycota</taxon>
        <taxon>Saccharomycotina</taxon>
        <taxon>Dipodascomycetes</taxon>
        <taxon>Dipodascales</taxon>
        <taxon>Dipodascales incertae sedis</taxon>
        <taxon>Yarrowia</taxon>
    </lineage>
</organism>
<keyword evidence="1" id="KW-0833">Ubl conjugation pathway</keyword>
<evidence type="ECO:0008006" key="5">
    <source>
        <dbReference type="Google" id="ProtNLM"/>
    </source>
</evidence>
<feature type="compositionally biased region" description="Basic and acidic residues" evidence="2">
    <location>
        <begin position="37"/>
        <end position="56"/>
    </location>
</feature>